<feature type="domain" description="RNase H type-1" evidence="3">
    <location>
        <begin position="468"/>
        <end position="583"/>
    </location>
</feature>
<dbReference type="GO" id="GO:0003676">
    <property type="term" value="F:nucleic acid binding"/>
    <property type="evidence" value="ECO:0007669"/>
    <property type="project" value="InterPro"/>
</dbReference>
<feature type="region of interest" description="Disordered" evidence="2">
    <location>
        <begin position="267"/>
        <end position="286"/>
    </location>
</feature>
<comment type="caution">
    <text evidence="5">The sequence shown here is derived from an EMBL/GenBank/DDBJ whole genome shotgun (WGS) entry which is preliminary data.</text>
</comment>
<feature type="domain" description="Reverse transcriptase zinc-binding" evidence="4">
    <location>
        <begin position="253"/>
        <end position="349"/>
    </location>
</feature>
<keyword evidence="1" id="KW-0175">Coiled coil</keyword>
<dbReference type="AlphaFoldDB" id="A0AAD8S9X4"/>
<dbReference type="InterPro" id="IPR044730">
    <property type="entry name" value="RNase_H-like_dom_plant"/>
</dbReference>
<evidence type="ECO:0000256" key="2">
    <source>
        <dbReference type="SAM" id="MobiDB-lite"/>
    </source>
</evidence>
<dbReference type="CDD" id="cd06222">
    <property type="entry name" value="RNase_H_like"/>
    <property type="match status" value="1"/>
</dbReference>
<dbReference type="Pfam" id="PF13966">
    <property type="entry name" value="zf-RVT"/>
    <property type="match status" value="1"/>
</dbReference>
<accession>A0AAD8S9X4</accession>
<feature type="compositionally biased region" description="Polar residues" evidence="2">
    <location>
        <begin position="268"/>
        <end position="278"/>
    </location>
</feature>
<reference evidence="5" key="1">
    <citation type="submission" date="2023-07" db="EMBL/GenBank/DDBJ databases">
        <title>A chromosome-level genome assembly of Lolium multiflorum.</title>
        <authorList>
            <person name="Chen Y."/>
            <person name="Copetti D."/>
            <person name="Kolliker R."/>
            <person name="Studer B."/>
        </authorList>
    </citation>
    <scope>NUCLEOTIDE SEQUENCE</scope>
    <source>
        <strain evidence="5">02402/16</strain>
        <tissue evidence="5">Leaf</tissue>
    </source>
</reference>
<dbReference type="PANTHER" id="PTHR33116">
    <property type="entry name" value="REVERSE TRANSCRIPTASE ZINC-BINDING DOMAIN-CONTAINING PROTEIN-RELATED-RELATED"/>
    <property type="match status" value="1"/>
</dbReference>
<evidence type="ECO:0000259" key="3">
    <source>
        <dbReference type="Pfam" id="PF13456"/>
    </source>
</evidence>
<feature type="compositionally biased region" description="Low complexity" evidence="2">
    <location>
        <begin position="792"/>
        <end position="804"/>
    </location>
</feature>
<evidence type="ECO:0000256" key="1">
    <source>
        <dbReference type="SAM" id="Coils"/>
    </source>
</evidence>
<evidence type="ECO:0000313" key="6">
    <source>
        <dbReference type="Proteomes" id="UP001231189"/>
    </source>
</evidence>
<organism evidence="5 6">
    <name type="scientific">Lolium multiflorum</name>
    <name type="common">Italian ryegrass</name>
    <name type="synonym">Lolium perenne subsp. multiflorum</name>
    <dbReference type="NCBI Taxonomy" id="4521"/>
    <lineage>
        <taxon>Eukaryota</taxon>
        <taxon>Viridiplantae</taxon>
        <taxon>Streptophyta</taxon>
        <taxon>Embryophyta</taxon>
        <taxon>Tracheophyta</taxon>
        <taxon>Spermatophyta</taxon>
        <taxon>Magnoliopsida</taxon>
        <taxon>Liliopsida</taxon>
        <taxon>Poales</taxon>
        <taxon>Poaceae</taxon>
        <taxon>BOP clade</taxon>
        <taxon>Pooideae</taxon>
        <taxon>Poodae</taxon>
        <taxon>Poeae</taxon>
        <taxon>Poeae Chloroplast Group 2 (Poeae type)</taxon>
        <taxon>Loliodinae</taxon>
        <taxon>Loliinae</taxon>
        <taxon>Lolium</taxon>
    </lineage>
</organism>
<evidence type="ECO:0000259" key="4">
    <source>
        <dbReference type="Pfam" id="PF13966"/>
    </source>
</evidence>
<evidence type="ECO:0000313" key="5">
    <source>
        <dbReference type="EMBL" id="KAK1648010.1"/>
    </source>
</evidence>
<dbReference type="InterPro" id="IPR012337">
    <property type="entry name" value="RNaseH-like_sf"/>
</dbReference>
<feature type="compositionally biased region" description="Basic and acidic residues" evidence="2">
    <location>
        <begin position="757"/>
        <end position="771"/>
    </location>
</feature>
<sequence length="1026" mass="115880">MRKGKFKTLKELFQKRLSDWVEKYLSSDGKEVLIKAILQALPVYAMSVFQFPAGLVEELNQMIHDFHWGDEHDRRRMHWLSWDKLTQPKLCGGMGFRDFRVYNQALLARQAWRFIQYPDSPCARLLKAKYYPVGHLLDTAFIQDVSATWKGVMHGLDLLKQGAIWRIGSGSMVKIWRDNWLPRSDNLKLSGMKERCRLKWVAQLIDPVTNTWNEDLVRQYCFPHDAEAILLLKTPRRQSEDFVAWHPEPSSVFTVRSAYRLGMKPKTQALSHGQSSNEPDGERSIWNPVWKTPVPQKIRVFAWRLATDSLAVTESLHRRIPRIMPICSICGTENEDVHHSMVRCNLARALRDGMRSVWMLPTEEAFRYTWRNWFLLLDRATTAMRVKLLFLLWRTWHHRNNAVHGDGKASITASVPFLQSYVDSLQPGTSAPDPKGKSTIVANSPAPARATEAPSNWLAPGPGWIKVNVDVGWNSPNVPGGAGLVVRNDTGRVLYSTWKTLLLCASAEEAEILALLEGIRYLAANPQYSGILETDCARIVAVLSSLDRDRSSNWSLFMEARAMLDLLPEVQLTRHSTPESKMAAEDLEWERSKISNQDMNLLKKLGFTKKENALRFPKEESYPSPLIGYRITAYFLKIRVQPLQARKNPLWMYAGEEDVDRLSKDLDVKDLEKLIRRISSLSKKDTIPSSCRVEPYSGTNALPENHPVLASLPPLPEGGEVEEQTVVTDDNQAVYPRNKRKRGEFADSGTSKAGASHAEEVVPDVRRKTFDPYEDALVSSGGEDEDTPIDATSRTSTSRTLVVSEARPDGDETSPPQQDIEHPTPVASPRAPSPKRARVDPAKEPAMLIGCSTTPLMEEPLMKDLVRLGTQFIGYRDYAAKLEETLAESNKRADALAIKLEQSEKARKKAEADAATVEDLRKRLHDAETSLRDNISQQSARERNSYSLESQSRRFVSLKVGVEGTIALVADSQQEVDWARVGNTEEMETKRWQSLIKAGKPNSKKILAYLGYKPTPAPSSSKPEVK</sequence>
<name>A0AAD8S9X4_LOLMU</name>
<dbReference type="PANTHER" id="PTHR33116:SF86">
    <property type="entry name" value="REVERSE TRANSCRIPTASE DOMAIN-CONTAINING PROTEIN"/>
    <property type="match status" value="1"/>
</dbReference>
<dbReference type="Proteomes" id="UP001231189">
    <property type="component" value="Unassembled WGS sequence"/>
</dbReference>
<proteinExistence type="predicted"/>
<dbReference type="InterPro" id="IPR026960">
    <property type="entry name" value="RVT-Znf"/>
</dbReference>
<dbReference type="InterPro" id="IPR002156">
    <property type="entry name" value="RNaseH_domain"/>
</dbReference>
<dbReference type="InterPro" id="IPR036397">
    <property type="entry name" value="RNaseH_sf"/>
</dbReference>
<dbReference type="SUPFAM" id="SSF53098">
    <property type="entry name" value="Ribonuclease H-like"/>
    <property type="match status" value="1"/>
</dbReference>
<keyword evidence="6" id="KW-1185">Reference proteome</keyword>
<feature type="region of interest" description="Disordered" evidence="2">
    <location>
        <begin position="427"/>
        <end position="453"/>
    </location>
</feature>
<dbReference type="GO" id="GO:0004523">
    <property type="term" value="F:RNA-DNA hybrid ribonuclease activity"/>
    <property type="evidence" value="ECO:0007669"/>
    <property type="project" value="InterPro"/>
</dbReference>
<dbReference type="Pfam" id="PF13456">
    <property type="entry name" value="RVT_3"/>
    <property type="match status" value="1"/>
</dbReference>
<evidence type="ECO:0008006" key="7">
    <source>
        <dbReference type="Google" id="ProtNLM"/>
    </source>
</evidence>
<feature type="region of interest" description="Disordered" evidence="2">
    <location>
        <begin position="729"/>
        <end position="844"/>
    </location>
</feature>
<dbReference type="EMBL" id="JAUUTY010000004">
    <property type="protein sequence ID" value="KAK1648010.1"/>
    <property type="molecule type" value="Genomic_DNA"/>
</dbReference>
<feature type="coiled-coil region" evidence="1">
    <location>
        <begin position="879"/>
        <end position="920"/>
    </location>
</feature>
<dbReference type="Gene3D" id="3.30.420.10">
    <property type="entry name" value="Ribonuclease H-like superfamily/Ribonuclease H"/>
    <property type="match status" value="1"/>
</dbReference>
<gene>
    <name evidence="5" type="ORF">QYE76_065815</name>
</gene>
<protein>
    <recommendedName>
        <fullName evidence="7">Reverse transcriptase zinc-binding domain-containing protein</fullName>
    </recommendedName>
</protein>